<dbReference type="Pfam" id="PF25944">
    <property type="entry name" value="Beta-barrel_RND"/>
    <property type="match status" value="1"/>
</dbReference>
<dbReference type="STRING" id="927664.SAMN05421780_101585"/>
<evidence type="ECO:0000313" key="8">
    <source>
        <dbReference type="Proteomes" id="UP000199514"/>
    </source>
</evidence>
<dbReference type="RefSeq" id="WP_091506988.1">
    <property type="nucleotide sequence ID" value="NZ_FOLE01000001.1"/>
</dbReference>
<dbReference type="GO" id="GO:0030313">
    <property type="term" value="C:cell envelope"/>
    <property type="evidence" value="ECO:0007669"/>
    <property type="project" value="UniProtKB-SubCell"/>
</dbReference>
<dbReference type="Pfam" id="PF25967">
    <property type="entry name" value="RND-MFP_C"/>
    <property type="match status" value="1"/>
</dbReference>
<name>A0A1I1E3F8_9BACT</name>
<feature type="domain" description="CzcB-like barrel-sandwich hybrid" evidence="6">
    <location>
        <begin position="57"/>
        <end position="197"/>
    </location>
</feature>
<accession>A0A1I1E3F8</accession>
<dbReference type="PROSITE" id="PS51257">
    <property type="entry name" value="PROKAR_LIPOPROTEIN"/>
    <property type="match status" value="1"/>
</dbReference>
<dbReference type="InterPro" id="IPR058627">
    <property type="entry name" value="MdtA-like_C"/>
</dbReference>
<feature type="domain" description="Multidrug resistance protein MdtA-like beta-barrel" evidence="4">
    <location>
        <begin position="202"/>
        <end position="281"/>
    </location>
</feature>
<evidence type="ECO:0000313" key="7">
    <source>
        <dbReference type="EMBL" id="SFB81186.1"/>
    </source>
</evidence>
<dbReference type="AlphaFoldDB" id="A0A1I1E3F8"/>
<sequence>MKNIALILSLFAIVVLAACSTKIQHQKEEKFKVASPLVKDTVYTSEYVAELNAIQNVEIRTRIKGYIETIRVDEGQNVKKGQTLFSVSSRRYQQDLRKAKANLKSVLAELKSAEIELESSRTLLKKNIIAQTEYDLAAAKVDALNAKLEEAESEEAQAKLNLSFAEIKAPFDGIINRIPYKTGSLVEEGTLLTTLSNNKEVYAYFNVAEKDYLDYVITKGGGKSKEVDLVLANGSVYAHKGIIETTESEFDKSTGNIAFRAKFPNPEQILKHGATGKVQVSTALKNAMLISQKSTFEIQGNVYVYVVDKNNVVQMRKITPTVRWPHLYAIGAGLSPSDKFIYEGIQRVKEVRGIK</sequence>
<dbReference type="PANTHER" id="PTHR30158">
    <property type="entry name" value="ACRA/E-RELATED COMPONENT OF DRUG EFFLUX TRANSPORTER"/>
    <property type="match status" value="1"/>
</dbReference>
<dbReference type="EMBL" id="FOLE01000001">
    <property type="protein sequence ID" value="SFB81186.1"/>
    <property type="molecule type" value="Genomic_DNA"/>
</dbReference>
<dbReference type="InterPro" id="IPR058626">
    <property type="entry name" value="MdtA-like_b-barrel"/>
</dbReference>
<feature type="coiled-coil region" evidence="2">
    <location>
        <begin position="89"/>
        <end position="168"/>
    </location>
</feature>
<organism evidence="7 8">
    <name type="scientific">Flexibacter flexilis DSM 6793</name>
    <dbReference type="NCBI Taxonomy" id="927664"/>
    <lineage>
        <taxon>Bacteria</taxon>
        <taxon>Pseudomonadati</taxon>
        <taxon>Bacteroidota</taxon>
        <taxon>Cytophagia</taxon>
        <taxon>Cytophagales</taxon>
        <taxon>Flexibacteraceae</taxon>
        <taxon>Flexibacter</taxon>
    </lineage>
</organism>
<keyword evidence="8" id="KW-1185">Reference proteome</keyword>
<evidence type="ECO:0000256" key="1">
    <source>
        <dbReference type="ARBA" id="ARBA00009477"/>
    </source>
</evidence>
<comment type="similarity">
    <text evidence="1">Belongs to the membrane fusion protein (MFP) (TC 8.A.1) family.</text>
</comment>
<keyword evidence="2" id="KW-0175">Coiled coil</keyword>
<feature type="domain" description="Multidrug resistance protein MdtA-like C-terminal permuted SH3" evidence="5">
    <location>
        <begin position="295"/>
        <end position="347"/>
    </location>
</feature>
<dbReference type="Gene3D" id="2.40.420.20">
    <property type="match status" value="1"/>
</dbReference>
<dbReference type="InterPro" id="IPR058647">
    <property type="entry name" value="BSH_CzcB-like"/>
</dbReference>
<evidence type="ECO:0000259" key="5">
    <source>
        <dbReference type="Pfam" id="PF25967"/>
    </source>
</evidence>
<evidence type="ECO:0000256" key="2">
    <source>
        <dbReference type="SAM" id="Coils"/>
    </source>
</evidence>
<dbReference type="GO" id="GO:0022857">
    <property type="term" value="F:transmembrane transporter activity"/>
    <property type="evidence" value="ECO:0007669"/>
    <property type="project" value="InterPro"/>
</dbReference>
<evidence type="ECO:0000256" key="3">
    <source>
        <dbReference type="SAM" id="SignalP"/>
    </source>
</evidence>
<dbReference type="SUPFAM" id="SSF111369">
    <property type="entry name" value="HlyD-like secretion proteins"/>
    <property type="match status" value="1"/>
</dbReference>
<dbReference type="GO" id="GO:0046677">
    <property type="term" value="P:response to antibiotic"/>
    <property type="evidence" value="ECO:0007669"/>
    <property type="project" value="TreeGrafter"/>
</dbReference>
<keyword evidence="3" id="KW-0732">Signal</keyword>
<dbReference type="OrthoDB" id="9801814at2"/>
<dbReference type="InterPro" id="IPR006143">
    <property type="entry name" value="RND_pump_MFP"/>
</dbReference>
<dbReference type="Pfam" id="PF25973">
    <property type="entry name" value="BSH_CzcB"/>
    <property type="match status" value="1"/>
</dbReference>
<dbReference type="GO" id="GO:0005886">
    <property type="term" value="C:plasma membrane"/>
    <property type="evidence" value="ECO:0007669"/>
    <property type="project" value="TreeGrafter"/>
</dbReference>
<evidence type="ECO:0000259" key="6">
    <source>
        <dbReference type="Pfam" id="PF25973"/>
    </source>
</evidence>
<evidence type="ECO:0000259" key="4">
    <source>
        <dbReference type="Pfam" id="PF25944"/>
    </source>
</evidence>
<feature type="signal peptide" evidence="3">
    <location>
        <begin position="1"/>
        <end position="17"/>
    </location>
</feature>
<dbReference type="PANTHER" id="PTHR30158:SF23">
    <property type="entry name" value="MULTIDRUG RESISTANCE PROTEIN MEXA"/>
    <property type="match status" value="1"/>
</dbReference>
<dbReference type="Proteomes" id="UP000199514">
    <property type="component" value="Unassembled WGS sequence"/>
</dbReference>
<gene>
    <name evidence="7" type="ORF">SAMN05421780_101585</name>
</gene>
<dbReference type="Gene3D" id="2.40.50.100">
    <property type="match status" value="1"/>
</dbReference>
<protein>
    <submittedName>
        <fullName evidence="7">Membrane fusion protein, multidrug efflux system</fullName>
    </submittedName>
</protein>
<dbReference type="NCBIfam" id="TIGR01730">
    <property type="entry name" value="RND_mfp"/>
    <property type="match status" value="1"/>
</dbReference>
<feature type="chain" id="PRO_5011692654" evidence="3">
    <location>
        <begin position="18"/>
        <end position="355"/>
    </location>
</feature>
<dbReference type="Gene3D" id="2.40.30.170">
    <property type="match status" value="1"/>
</dbReference>
<dbReference type="Gene3D" id="1.10.287.470">
    <property type="entry name" value="Helix hairpin bin"/>
    <property type="match status" value="1"/>
</dbReference>
<reference evidence="7 8" key="1">
    <citation type="submission" date="2016-10" db="EMBL/GenBank/DDBJ databases">
        <authorList>
            <person name="de Groot N.N."/>
        </authorList>
    </citation>
    <scope>NUCLEOTIDE SEQUENCE [LARGE SCALE GENOMIC DNA]</scope>
    <source>
        <strain evidence="7 8">DSM 6793</strain>
    </source>
</reference>
<proteinExistence type="inferred from homology"/>